<evidence type="ECO:0000313" key="2">
    <source>
        <dbReference type="EMBL" id="PKU43321.1"/>
    </source>
</evidence>
<keyword evidence="3" id="KW-1185">Reference proteome</keyword>
<keyword evidence="2" id="KW-0808">Transferase</keyword>
<dbReference type="Proteomes" id="UP000233556">
    <property type="component" value="Unassembled WGS sequence"/>
</dbReference>
<dbReference type="OrthoDB" id="4034597at2759"/>
<dbReference type="PANTHER" id="PTHR33332">
    <property type="entry name" value="REVERSE TRANSCRIPTASE DOMAIN-CONTAINING PROTEIN"/>
    <property type="match status" value="1"/>
</dbReference>
<keyword evidence="2" id="KW-0695">RNA-directed DNA polymerase</keyword>
<dbReference type="AlphaFoldDB" id="A0A2I0UBE6"/>
<gene>
    <name evidence="2" type="ORF">llap_6379</name>
</gene>
<sequence length="308" mass="34381">MKFNKGQYAFGIGKLIQVGYYVAVSFLGDTLPSKDQIVKLRAIVLDKVRRLGSLNLIMKRWLKVAAGLGLNSLFIMTDKFQLEHGKKALVLTGAFSHPNIYPRNNIEGHKQSRRFLERIHDQVLTEKTEEPTRRGPLLEHAQIWLVGAECSLSKFADYAKLGGVIDTPQDCAVIQKDLDKLEKWADRNLMQFNKGKCNVLQPGGNNPMHLYMLETTQLESSFAEKALRVLVDTKLYRSHQCSLVPKKAINVLGCIRSSVATRSREVILPLYSTLGGATTGVLCPVLGSPAQERHGHPRDSPAKGYQDD</sequence>
<dbReference type="GO" id="GO:0003964">
    <property type="term" value="F:RNA-directed DNA polymerase activity"/>
    <property type="evidence" value="ECO:0007669"/>
    <property type="project" value="UniProtKB-KW"/>
</dbReference>
<accession>A0A2I0UBE6</accession>
<dbReference type="EMBL" id="KZ505914">
    <property type="protein sequence ID" value="PKU43321.1"/>
    <property type="molecule type" value="Genomic_DNA"/>
</dbReference>
<feature type="compositionally biased region" description="Basic and acidic residues" evidence="1">
    <location>
        <begin position="291"/>
        <end position="308"/>
    </location>
</feature>
<feature type="region of interest" description="Disordered" evidence="1">
    <location>
        <begin position="286"/>
        <end position="308"/>
    </location>
</feature>
<organism evidence="2 3">
    <name type="scientific">Limosa lapponica baueri</name>
    <dbReference type="NCBI Taxonomy" id="1758121"/>
    <lineage>
        <taxon>Eukaryota</taxon>
        <taxon>Metazoa</taxon>
        <taxon>Chordata</taxon>
        <taxon>Craniata</taxon>
        <taxon>Vertebrata</taxon>
        <taxon>Euteleostomi</taxon>
        <taxon>Archelosauria</taxon>
        <taxon>Archosauria</taxon>
        <taxon>Dinosauria</taxon>
        <taxon>Saurischia</taxon>
        <taxon>Theropoda</taxon>
        <taxon>Coelurosauria</taxon>
        <taxon>Aves</taxon>
        <taxon>Neognathae</taxon>
        <taxon>Neoaves</taxon>
        <taxon>Charadriiformes</taxon>
        <taxon>Scolopacidae</taxon>
        <taxon>Limosa</taxon>
    </lineage>
</organism>
<reference evidence="3" key="1">
    <citation type="submission" date="2017-11" db="EMBL/GenBank/DDBJ databases">
        <authorList>
            <person name="Lima N.C."/>
            <person name="Parody-Merino A.M."/>
            <person name="Battley P.F."/>
            <person name="Fidler A.E."/>
            <person name="Prosdocimi F."/>
        </authorList>
    </citation>
    <scope>NUCLEOTIDE SEQUENCE [LARGE SCALE GENOMIC DNA]</scope>
</reference>
<name>A0A2I0UBE6_LIMLA</name>
<evidence type="ECO:0000256" key="1">
    <source>
        <dbReference type="SAM" id="MobiDB-lite"/>
    </source>
</evidence>
<keyword evidence="2" id="KW-0548">Nucleotidyltransferase</keyword>
<protein>
    <submittedName>
        <fullName evidence="2">Rna-directed dna polymerase from mobile element jockey-like</fullName>
    </submittedName>
</protein>
<evidence type="ECO:0000313" key="3">
    <source>
        <dbReference type="Proteomes" id="UP000233556"/>
    </source>
</evidence>
<reference evidence="3" key="2">
    <citation type="submission" date="2017-12" db="EMBL/GenBank/DDBJ databases">
        <title>Genome sequence of the Bar-tailed Godwit (Limosa lapponica baueri).</title>
        <authorList>
            <person name="Lima N.C.B."/>
            <person name="Parody-Merino A.M."/>
            <person name="Battley P.F."/>
            <person name="Fidler A.E."/>
            <person name="Prosdocimi F."/>
        </authorList>
    </citation>
    <scope>NUCLEOTIDE SEQUENCE [LARGE SCALE GENOMIC DNA]</scope>
</reference>
<proteinExistence type="predicted"/>